<evidence type="ECO:0000256" key="4">
    <source>
        <dbReference type="ARBA" id="ARBA00022475"/>
    </source>
</evidence>
<evidence type="ECO:0000256" key="8">
    <source>
        <dbReference type="ARBA" id="ARBA00023136"/>
    </source>
</evidence>
<dbReference type="EMBL" id="UOEM01000051">
    <property type="protein sequence ID" value="VAW12699.1"/>
    <property type="molecule type" value="Genomic_DNA"/>
</dbReference>
<dbReference type="GO" id="GO:0006865">
    <property type="term" value="P:amino acid transport"/>
    <property type="evidence" value="ECO:0007669"/>
    <property type="project" value="UniProtKB-KW"/>
</dbReference>
<dbReference type="NCBIfam" id="TIGR01726">
    <property type="entry name" value="HEQRo_perm_3TM"/>
    <property type="match status" value="1"/>
</dbReference>
<dbReference type="InterPro" id="IPR035906">
    <property type="entry name" value="MetI-like_sf"/>
</dbReference>
<comment type="subcellular location">
    <subcellularLocation>
        <location evidence="1">Cell membrane</location>
        <topology evidence="1">Multi-pass membrane protein</topology>
    </subcellularLocation>
</comment>
<evidence type="ECO:0000256" key="2">
    <source>
        <dbReference type="ARBA" id="ARBA00010072"/>
    </source>
</evidence>
<dbReference type="GO" id="GO:0022857">
    <property type="term" value="F:transmembrane transporter activity"/>
    <property type="evidence" value="ECO:0007669"/>
    <property type="project" value="InterPro"/>
</dbReference>
<evidence type="ECO:0000259" key="10">
    <source>
        <dbReference type="PROSITE" id="PS50928"/>
    </source>
</evidence>
<sequence length="228" mass="25013">MDWILDFYNYRVVAQYLPEFARGLGWTAWISLLALAISLSLGTVVAIMRMSPNPVIWRIAAAYVQAIRSTPLLIQIYVIYFTLPALPLLGRRLDELEGGIIALGLNAGAYMSEIIRAGIGSISRGQVEGAQSVGMTYVQRMRYVVLPQAFSNVAPTLLGQTSVLIKDSSLVSFIGVFELFGAGLLVYNERLMPNEGYLTVATCYLMIYAFMLWVTGIAQRRLGGAATA</sequence>
<dbReference type="InterPro" id="IPR000515">
    <property type="entry name" value="MetI-like"/>
</dbReference>
<keyword evidence="3" id="KW-0813">Transport</keyword>
<comment type="similarity">
    <text evidence="2">Belongs to the binding-protein-dependent transport system permease family. HisMQ subfamily.</text>
</comment>
<dbReference type="PROSITE" id="PS50928">
    <property type="entry name" value="ABC_TM1"/>
    <property type="match status" value="1"/>
</dbReference>
<keyword evidence="6" id="KW-0029">Amino-acid transport</keyword>
<dbReference type="CDD" id="cd06261">
    <property type="entry name" value="TM_PBP2"/>
    <property type="match status" value="1"/>
</dbReference>
<keyword evidence="8 9" id="KW-0472">Membrane</keyword>
<dbReference type="Gene3D" id="1.10.3720.10">
    <property type="entry name" value="MetI-like"/>
    <property type="match status" value="1"/>
</dbReference>
<organism evidence="11">
    <name type="scientific">hydrothermal vent metagenome</name>
    <dbReference type="NCBI Taxonomy" id="652676"/>
    <lineage>
        <taxon>unclassified sequences</taxon>
        <taxon>metagenomes</taxon>
        <taxon>ecological metagenomes</taxon>
    </lineage>
</organism>
<dbReference type="GO" id="GO:0043190">
    <property type="term" value="C:ATP-binding cassette (ABC) transporter complex"/>
    <property type="evidence" value="ECO:0007669"/>
    <property type="project" value="InterPro"/>
</dbReference>
<feature type="transmembrane region" description="Helical" evidence="9">
    <location>
        <begin position="26"/>
        <end position="48"/>
    </location>
</feature>
<dbReference type="InterPro" id="IPR010065">
    <property type="entry name" value="AA_ABC_transptr_permease_3TM"/>
</dbReference>
<name>A0A3B0TKK8_9ZZZZ</name>
<keyword evidence="7 9" id="KW-1133">Transmembrane helix</keyword>
<accession>A0A3B0TKK8</accession>
<dbReference type="Pfam" id="PF00528">
    <property type="entry name" value="BPD_transp_1"/>
    <property type="match status" value="1"/>
</dbReference>
<dbReference type="SUPFAM" id="SSF161098">
    <property type="entry name" value="MetI-like"/>
    <property type="match status" value="1"/>
</dbReference>
<feature type="transmembrane region" description="Helical" evidence="9">
    <location>
        <begin position="60"/>
        <end position="83"/>
    </location>
</feature>
<keyword evidence="5 9" id="KW-0812">Transmembrane</keyword>
<proteinExistence type="inferred from homology"/>
<dbReference type="PANTHER" id="PTHR30614">
    <property type="entry name" value="MEMBRANE COMPONENT OF AMINO ACID ABC TRANSPORTER"/>
    <property type="match status" value="1"/>
</dbReference>
<evidence type="ECO:0000256" key="3">
    <source>
        <dbReference type="ARBA" id="ARBA00022448"/>
    </source>
</evidence>
<feature type="domain" description="ABC transmembrane type-1" evidence="10">
    <location>
        <begin position="24"/>
        <end position="218"/>
    </location>
</feature>
<keyword evidence="4" id="KW-1003">Cell membrane</keyword>
<evidence type="ECO:0000256" key="5">
    <source>
        <dbReference type="ARBA" id="ARBA00022692"/>
    </source>
</evidence>
<protein>
    <recommendedName>
        <fullName evidence="10">ABC transmembrane type-1 domain-containing protein</fullName>
    </recommendedName>
</protein>
<evidence type="ECO:0000256" key="9">
    <source>
        <dbReference type="SAM" id="Phobius"/>
    </source>
</evidence>
<dbReference type="AlphaFoldDB" id="A0A3B0TKK8"/>
<feature type="transmembrane region" description="Helical" evidence="9">
    <location>
        <begin position="170"/>
        <end position="187"/>
    </location>
</feature>
<reference evidence="11" key="1">
    <citation type="submission" date="2018-06" db="EMBL/GenBank/DDBJ databases">
        <authorList>
            <person name="Zhirakovskaya E."/>
        </authorList>
    </citation>
    <scope>NUCLEOTIDE SEQUENCE</scope>
</reference>
<dbReference type="PANTHER" id="PTHR30614:SF20">
    <property type="entry name" value="GLUTAMINE TRANSPORT SYSTEM PERMEASE PROTEIN GLNP"/>
    <property type="match status" value="1"/>
</dbReference>
<evidence type="ECO:0000256" key="7">
    <source>
        <dbReference type="ARBA" id="ARBA00022989"/>
    </source>
</evidence>
<evidence type="ECO:0000313" key="11">
    <source>
        <dbReference type="EMBL" id="VAW12699.1"/>
    </source>
</evidence>
<feature type="transmembrane region" description="Helical" evidence="9">
    <location>
        <begin position="196"/>
        <end position="214"/>
    </location>
</feature>
<evidence type="ECO:0000256" key="6">
    <source>
        <dbReference type="ARBA" id="ARBA00022970"/>
    </source>
</evidence>
<evidence type="ECO:0000256" key="1">
    <source>
        <dbReference type="ARBA" id="ARBA00004651"/>
    </source>
</evidence>
<gene>
    <name evidence="11" type="ORF">MNBD_ALPHA09-248</name>
</gene>
<dbReference type="InterPro" id="IPR043429">
    <property type="entry name" value="ArtM/GltK/GlnP/TcyL/YhdX-like"/>
</dbReference>